<evidence type="ECO:0000256" key="2">
    <source>
        <dbReference type="SAM" id="SignalP"/>
    </source>
</evidence>
<organism evidence="4 5">
    <name type="scientific">Oceanidesulfovibrio indonesiensis</name>
    <dbReference type="NCBI Taxonomy" id="54767"/>
    <lineage>
        <taxon>Bacteria</taxon>
        <taxon>Pseudomonadati</taxon>
        <taxon>Thermodesulfobacteriota</taxon>
        <taxon>Desulfovibrionia</taxon>
        <taxon>Desulfovibrionales</taxon>
        <taxon>Desulfovibrionaceae</taxon>
        <taxon>Oceanidesulfovibrio</taxon>
    </lineage>
</organism>
<dbReference type="PANTHER" id="PTHR36194:SF1">
    <property type="entry name" value="S-LAYER-LIKE PROTEIN"/>
    <property type="match status" value="1"/>
</dbReference>
<evidence type="ECO:0000313" key="5">
    <source>
        <dbReference type="Proteomes" id="UP000448292"/>
    </source>
</evidence>
<sequence length="478" mass="52234">MRTIFFCFSLYACSLFVVLPAIAQQNGTIVIETTPSDALVRIMNISPPYEEGMALEPGVYDIEVSKEGYVTERKDVTVAAGTENRFTFTLAEAPPEGTLIVETEPADAQVRIMNIRPAYEEGISLQEGEYRLNISKPGYKTISETVTLKGGEENRFSYTLESAAPEPVTAPEVSTETPDESTRETPAESSPESSAEAEQEPGANATVGTLTVNTDPEGATVRILNIKPPYVDGMELEPGMYALEISHPGYVTQAQDYTVEAGTENTVTVTLAPESHVDEQLALISSESAQEDAPAMDVMYEETFANNENGWYETESSKVDIAVQDGHYHIAHKDDAQGWIAWNKAEFDPESDFAIEAIFHKIDGVLDYGYGLIWGVTNQGTAYHSFRISGNGLYSYRQENEGQITTVIDWTPNGSIAPGLGAVNTIHIRRQGDTLEFWVNGRLVDSTPYVKPAGTMVGFKVDNHQTVDVVSLKVGAPQ</sequence>
<keyword evidence="5" id="KW-1185">Reference proteome</keyword>
<feature type="domain" description="PEGA" evidence="3">
    <location>
        <begin position="208"/>
        <end position="274"/>
    </location>
</feature>
<name>A0A7M3MBR0_9BACT</name>
<dbReference type="InterPro" id="IPR013229">
    <property type="entry name" value="PEGA"/>
</dbReference>
<dbReference type="Gene3D" id="2.60.40.1120">
    <property type="entry name" value="Carboxypeptidase-like, regulatory domain"/>
    <property type="match status" value="2"/>
</dbReference>
<proteinExistence type="predicted"/>
<dbReference type="Pfam" id="PF08308">
    <property type="entry name" value="PEGA"/>
    <property type="match status" value="3"/>
</dbReference>
<dbReference type="Proteomes" id="UP000448292">
    <property type="component" value="Unassembled WGS sequence"/>
</dbReference>
<evidence type="ECO:0000256" key="1">
    <source>
        <dbReference type="SAM" id="MobiDB-lite"/>
    </source>
</evidence>
<feature type="signal peptide" evidence="2">
    <location>
        <begin position="1"/>
        <end position="23"/>
    </location>
</feature>
<dbReference type="PANTHER" id="PTHR36194">
    <property type="entry name" value="S-LAYER-LIKE PROTEIN"/>
    <property type="match status" value="1"/>
</dbReference>
<dbReference type="EMBL" id="QMIE01000015">
    <property type="protein sequence ID" value="TVM15661.1"/>
    <property type="molecule type" value="Genomic_DNA"/>
</dbReference>
<dbReference type="OrthoDB" id="5442814at2"/>
<evidence type="ECO:0000259" key="3">
    <source>
        <dbReference type="Pfam" id="PF08308"/>
    </source>
</evidence>
<feature type="domain" description="PEGA" evidence="3">
    <location>
        <begin position="97"/>
        <end position="162"/>
    </location>
</feature>
<keyword evidence="2" id="KW-0732">Signal</keyword>
<dbReference type="AlphaFoldDB" id="A0A7M3MBR0"/>
<comment type="caution">
    <text evidence="4">The sequence shown here is derived from an EMBL/GenBank/DDBJ whole genome shotgun (WGS) entry which is preliminary data.</text>
</comment>
<feature type="domain" description="PEGA" evidence="3">
    <location>
        <begin position="27"/>
        <end position="92"/>
    </location>
</feature>
<reference evidence="4 5" key="1">
    <citation type="submission" date="2018-06" db="EMBL/GenBank/DDBJ databases">
        <title>Complete genome of Desulfovibrio indonesiensis P37SLT.</title>
        <authorList>
            <person name="Crispim J.S."/>
            <person name="Vidigal P.M.P."/>
            <person name="Silva L.C.F."/>
            <person name="Laguardia C.N."/>
            <person name="Araujo L.C."/>
            <person name="Dias R.S."/>
            <person name="Sousa M.P."/>
            <person name="Paula S.O."/>
            <person name="Silva C."/>
        </authorList>
    </citation>
    <scope>NUCLEOTIDE SEQUENCE [LARGE SCALE GENOMIC DNA]</scope>
    <source>
        <strain evidence="4 5">P37SLT</strain>
    </source>
</reference>
<dbReference type="RefSeq" id="WP_144303986.1">
    <property type="nucleotide sequence ID" value="NZ_QMIE01000015.1"/>
</dbReference>
<protein>
    <recommendedName>
        <fullName evidence="3">PEGA domain-containing protein</fullName>
    </recommendedName>
</protein>
<accession>A0A7M3MBR0</accession>
<evidence type="ECO:0000313" key="4">
    <source>
        <dbReference type="EMBL" id="TVM15661.1"/>
    </source>
</evidence>
<feature type="compositionally biased region" description="Low complexity" evidence="1">
    <location>
        <begin position="187"/>
        <end position="196"/>
    </location>
</feature>
<dbReference type="Gene3D" id="2.60.120.560">
    <property type="entry name" value="Exo-inulinase, domain 1"/>
    <property type="match status" value="1"/>
</dbReference>
<feature type="region of interest" description="Disordered" evidence="1">
    <location>
        <begin position="160"/>
        <end position="213"/>
    </location>
</feature>
<feature type="chain" id="PRO_5029529752" description="PEGA domain-containing protein" evidence="2">
    <location>
        <begin position="24"/>
        <end position="478"/>
    </location>
</feature>
<gene>
    <name evidence="4" type="ORF">DPQ33_14790</name>
</gene>